<dbReference type="GO" id="GO:0009424">
    <property type="term" value="C:bacterial-type flagellum hook"/>
    <property type="evidence" value="ECO:0007669"/>
    <property type="project" value="InterPro"/>
</dbReference>
<keyword evidence="7" id="KW-1185">Reference proteome</keyword>
<evidence type="ECO:0000313" key="6">
    <source>
        <dbReference type="EMBL" id="QHT60698.1"/>
    </source>
</evidence>
<dbReference type="InterPro" id="IPR001635">
    <property type="entry name" value="Flag_hook_Flik"/>
</dbReference>
<dbReference type="KEGG" id="plyc:GXP70_12595"/>
<comment type="similarity">
    <text evidence="2">Belongs to the FliK family.</text>
</comment>
<dbReference type="CDD" id="cd17470">
    <property type="entry name" value="T3SS_Flik_C"/>
    <property type="match status" value="1"/>
</dbReference>
<gene>
    <name evidence="6" type="ORF">GXP70_12595</name>
</gene>
<keyword evidence="6" id="KW-0282">Flagellum</keyword>
<name>A0A6C0FU70_9BACL</name>
<evidence type="ECO:0000313" key="7">
    <source>
        <dbReference type="Proteomes" id="UP000476064"/>
    </source>
</evidence>
<evidence type="ECO:0000256" key="2">
    <source>
        <dbReference type="ARBA" id="ARBA00009149"/>
    </source>
</evidence>
<sequence length="559" mass="56549">MQMPISSASPSAGPAPGTAASSTASVQGADSGSFNQAFAKSLAGAPAKDANAHAASDAAPSASGVSAMSALASLLGSDLSASDLLSAIESLLQKLGDTDAEDLAQATTESDLTEALRQLDMLLGALTGVPLLVQPAVVTGNSAAAEQDSSSAGDAQPANGELLTILAGGNAAAASNNASQAAESAVPNQAQAVVTEQDSSSAGDAQPANGELLAILAGGNAAAASNNAIQAAESAVPNQAQAVVADLEEINALKAGLQEALGDLRSLLQNQKGLSANKEQLTRISQRLTSIDRLVSGTGAESPSAASPASDAVSTEVVDSVRALQTPQTPQANAHLQRMAHRLLHVGVLGAVQKPENNGASAGEAEAVQVPAETADPNGQLAAVNADIQRQLATVSKPVIAQPVPVQQFASTIQGMVVKAFNVTTTNGVAQAQLTLYPEHLGQVNVNISVHNGTLTAQFLADTVTAKDMLENQMAQLRTALQSQGLQVDKLVVSQASVQPSPFQDRQGAQGQQQGSSKRNQSNEDAVDEIDFAADLEEWNAQQAAARELGLGRGIHTIA</sequence>
<accession>A0A6C0FU70</accession>
<feature type="region of interest" description="Disordered" evidence="4">
    <location>
        <begin position="1"/>
        <end position="30"/>
    </location>
</feature>
<evidence type="ECO:0000256" key="4">
    <source>
        <dbReference type="SAM" id="MobiDB-lite"/>
    </source>
</evidence>
<dbReference type="Pfam" id="PF02120">
    <property type="entry name" value="Flg_hook"/>
    <property type="match status" value="1"/>
</dbReference>
<evidence type="ECO:0000256" key="3">
    <source>
        <dbReference type="ARBA" id="ARBA00022795"/>
    </source>
</evidence>
<dbReference type="Proteomes" id="UP000476064">
    <property type="component" value="Chromosome"/>
</dbReference>
<evidence type="ECO:0000256" key="1">
    <source>
        <dbReference type="ARBA" id="ARBA00003944"/>
    </source>
</evidence>
<dbReference type="PRINTS" id="PR01007">
    <property type="entry name" value="FLGHOOKFLIK"/>
</dbReference>
<evidence type="ECO:0000259" key="5">
    <source>
        <dbReference type="Pfam" id="PF02120"/>
    </source>
</evidence>
<dbReference type="EMBL" id="CP048209">
    <property type="protein sequence ID" value="QHT60698.1"/>
    <property type="molecule type" value="Genomic_DNA"/>
</dbReference>
<comment type="function">
    <text evidence="1">Controls the length of the flagellar hook.</text>
</comment>
<feature type="compositionally biased region" description="Low complexity" evidence="4">
    <location>
        <begin position="1"/>
        <end position="25"/>
    </location>
</feature>
<dbReference type="AlphaFoldDB" id="A0A6C0FU70"/>
<dbReference type="Gene3D" id="3.30.750.140">
    <property type="match status" value="1"/>
</dbReference>
<dbReference type="GO" id="GO:0044780">
    <property type="term" value="P:bacterial-type flagellum assembly"/>
    <property type="evidence" value="ECO:0007669"/>
    <property type="project" value="InterPro"/>
</dbReference>
<feature type="region of interest" description="Disordered" evidence="4">
    <location>
        <begin position="499"/>
        <end position="525"/>
    </location>
</feature>
<reference evidence="6 7" key="1">
    <citation type="submission" date="2020-01" db="EMBL/GenBank/DDBJ databases">
        <title>Paenibacillus sp. nov., isolated from tomato rhizosphere.</title>
        <authorList>
            <person name="Weon H.-Y."/>
            <person name="Lee S.A."/>
        </authorList>
    </citation>
    <scope>NUCLEOTIDE SEQUENCE [LARGE SCALE GENOMIC DNA]</scope>
    <source>
        <strain evidence="6 7">12200R-189</strain>
    </source>
</reference>
<feature type="domain" description="Flagellar hook-length control protein-like C-terminal" evidence="5">
    <location>
        <begin position="423"/>
        <end position="497"/>
    </location>
</feature>
<proteinExistence type="inferred from homology"/>
<organism evidence="6 7">
    <name type="scientific">Paenibacillus lycopersici</name>
    <dbReference type="NCBI Taxonomy" id="2704462"/>
    <lineage>
        <taxon>Bacteria</taxon>
        <taxon>Bacillati</taxon>
        <taxon>Bacillota</taxon>
        <taxon>Bacilli</taxon>
        <taxon>Bacillales</taxon>
        <taxon>Paenibacillaceae</taxon>
        <taxon>Paenibacillus</taxon>
    </lineage>
</organism>
<dbReference type="InterPro" id="IPR038610">
    <property type="entry name" value="FliK-like_C_sf"/>
</dbReference>
<keyword evidence="3" id="KW-1005">Bacterial flagellum biogenesis</keyword>
<keyword evidence="6" id="KW-0969">Cilium</keyword>
<dbReference type="RefSeq" id="WP_162357115.1">
    <property type="nucleotide sequence ID" value="NZ_CP048209.1"/>
</dbReference>
<keyword evidence="6" id="KW-0966">Cell projection</keyword>
<dbReference type="InterPro" id="IPR021136">
    <property type="entry name" value="Flagellar_hook_control-like_C"/>
</dbReference>
<protein>
    <submittedName>
        <fullName evidence="6">Flagellar hook-length control protein FliK</fullName>
    </submittedName>
</protein>